<gene>
    <name evidence="1" type="ORF">FNYG_08916</name>
</gene>
<dbReference type="Proteomes" id="UP000236664">
    <property type="component" value="Unassembled WGS sequence"/>
</dbReference>
<organism evidence="1 2">
    <name type="scientific">Gibberella nygamai</name>
    <name type="common">Bean root rot disease fungus</name>
    <name type="synonym">Fusarium nygamai</name>
    <dbReference type="NCBI Taxonomy" id="42673"/>
    <lineage>
        <taxon>Eukaryota</taxon>
        <taxon>Fungi</taxon>
        <taxon>Dikarya</taxon>
        <taxon>Ascomycota</taxon>
        <taxon>Pezizomycotina</taxon>
        <taxon>Sordariomycetes</taxon>
        <taxon>Hypocreomycetidae</taxon>
        <taxon>Hypocreales</taxon>
        <taxon>Nectriaceae</taxon>
        <taxon>Fusarium</taxon>
        <taxon>Fusarium fujikuroi species complex</taxon>
    </lineage>
</organism>
<dbReference type="AlphaFoldDB" id="A0A2K0W6C5"/>
<protein>
    <submittedName>
        <fullName evidence="1">Uncharacterized protein</fullName>
    </submittedName>
</protein>
<reference evidence="1 2" key="1">
    <citation type="submission" date="2017-06" db="EMBL/GenBank/DDBJ databases">
        <title>Genome of Fusarium nygamai isolate CS10214.</title>
        <authorList>
            <person name="Gardiner D.M."/>
            <person name="Obanor F."/>
            <person name="Kazan K."/>
        </authorList>
    </citation>
    <scope>NUCLEOTIDE SEQUENCE [LARGE SCALE GENOMIC DNA]</scope>
    <source>
        <strain evidence="1 2">CS10214</strain>
    </source>
</reference>
<evidence type="ECO:0000313" key="2">
    <source>
        <dbReference type="Proteomes" id="UP000236664"/>
    </source>
</evidence>
<keyword evidence="2" id="KW-1185">Reference proteome</keyword>
<comment type="caution">
    <text evidence="1">The sequence shown here is derived from an EMBL/GenBank/DDBJ whole genome shotgun (WGS) entry which is preliminary data.</text>
</comment>
<proteinExistence type="predicted"/>
<accession>A0A2K0W6C5</accession>
<name>A0A2K0W6C5_GIBNY</name>
<dbReference type="EMBL" id="MTQA01000123">
    <property type="protein sequence ID" value="PNP77835.1"/>
    <property type="molecule type" value="Genomic_DNA"/>
</dbReference>
<dbReference type="OrthoDB" id="5098759at2759"/>
<evidence type="ECO:0000313" key="1">
    <source>
        <dbReference type="EMBL" id="PNP77835.1"/>
    </source>
</evidence>
<sequence>MLANLSQSCLFFFLENCQLRIKPDDDDINTKVRAIFTSTQVHANYTTCTPETASTVRCTLSDVDIPGSEDEEEEPSANKELSDWLVAVCEHLQTIQSSSRAHADEMTEKHGPVLWKSIDDVMAPLSNAIDVSALRAGLEQLASIHACLLASNKASLSRQLDSAIVGIEKGILRLRADG</sequence>